<evidence type="ECO:0000313" key="2">
    <source>
        <dbReference type="EMBL" id="ONK65771.1"/>
    </source>
</evidence>
<keyword evidence="3" id="KW-1185">Reference proteome</keyword>
<organism evidence="2 3">
    <name type="scientific">Asparagus officinalis</name>
    <name type="common">Garden asparagus</name>
    <dbReference type="NCBI Taxonomy" id="4686"/>
    <lineage>
        <taxon>Eukaryota</taxon>
        <taxon>Viridiplantae</taxon>
        <taxon>Streptophyta</taxon>
        <taxon>Embryophyta</taxon>
        <taxon>Tracheophyta</taxon>
        <taxon>Spermatophyta</taxon>
        <taxon>Magnoliopsida</taxon>
        <taxon>Liliopsida</taxon>
        <taxon>Asparagales</taxon>
        <taxon>Asparagaceae</taxon>
        <taxon>Asparagoideae</taxon>
        <taxon>Asparagus</taxon>
    </lineage>
</organism>
<dbReference type="AlphaFoldDB" id="A0A5P1EMJ2"/>
<accession>A0A5P1EMJ2</accession>
<dbReference type="EMBL" id="CM007386">
    <property type="protein sequence ID" value="ONK65771.1"/>
    <property type="molecule type" value="Genomic_DNA"/>
</dbReference>
<evidence type="ECO:0000313" key="3">
    <source>
        <dbReference type="Proteomes" id="UP000243459"/>
    </source>
</evidence>
<protein>
    <submittedName>
        <fullName evidence="2">Uncharacterized protein</fullName>
    </submittedName>
</protein>
<reference evidence="3" key="1">
    <citation type="journal article" date="2017" name="Nat. Commun.">
        <title>The asparagus genome sheds light on the origin and evolution of a young Y chromosome.</title>
        <authorList>
            <person name="Harkess A."/>
            <person name="Zhou J."/>
            <person name="Xu C."/>
            <person name="Bowers J.E."/>
            <person name="Van der Hulst R."/>
            <person name="Ayyampalayam S."/>
            <person name="Mercati F."/>
            <person name="Riccardi P."/>
            <person name="McKain M.R."/>
            <person name="Kakrana A."/>
            <person name="Tang H."/>
            <person name="Ray J."/>
            <person name="Groenendijk J."/>
            <person name="Arikit S."/>
            <person name="Mathioni S.M."/>
            <person name="Nakano M."/>
            <person name="Shan H."/>
            <person name="Telgmann-Rauber A."/>
            <person name="Kanno A."/>
            <person name="Yue Z."/>
            <person name="Chen H."/>
            <person name="Li W."/>
            <person name="Chen Y."/>
            <person name="Xu X."/>
            <person name="Zhang Y."/>
            <person name="Luo S."/>
            <person name="Chen H."/>
            <person name="Gao J."/>
            <person name="Mao Z."/>
            <person name="Pires J.C."/>
            <person name="Luo M."/>
            <person name="Kudrna D."/>
            <person name="Wing R.A."/>
            <person name="Meyers B.C."/>
            <person name="Yi K."/>
            <person name="Kong H."/>
            <person name="Lavrijsen P."/>
            <person name="Sunseri F."/>
            <person name="Falavigna A."/>
            <person name="Ye Y."/>
            <person name="Leebens-Mack J.H."/>
            <person name="Chen G."/>
        </authorList>
    </citation>
    <scope>NUCLEOTIDE SEQUENCE [LARGE SCALE GENOMIC DNA]</scope>
    <source>
        <strain evidence="3">cv. DH0086</strain>
    </source>
</reference>
<feature type="compositionally biased region" description="Low complexity" evidence="1">
    <location>
        <begin position="13"/>
        <end position="37"/>
    </location>
</feature>
<gene>
    <name evidence="2" type="ORF">A4U43_C06F810</name>
</gene>
<dbReference type="Proteomes" id="UP000243459">
    <property type="component" value="Chromosome 6"/>
</dbReference>
<sequence>MTDEASTSGYRASRSPLSTLPPSRRLPFPRLSPRSTRASGFIQNHQDAKRRRKLNPVTEAFEECIPEAISLQSWKRRSPRRRQWRSTRPVFARRCLVRRRRRLRLQISDDLLLSRRHWVLGFGGEDRGRKGRQERKFERERETEREKEDVYGNMVHHSTGIRYEGVGLHGTPGNMVIRWIRSRCQLYVSLLNPSSPFPGGCDEGFSCGNASWEFGNLWFRPTVASAGPLKHLLPATKWQKLYLDDGTGDRLSLSG</sequence>
<evidence type="ECO:0000256" key="1">
    <source>
        <dbReference type="SAM" id="MobiDB-lite"/>
    </source>
</evidence>
<dbReference type="Gramene" id="ONK65771">
    <property type="protein sequence ID" value="ONK65771"/>
    <property type="gene ID" value="A4U43_C06F810"/>
</dbReference>
<feature type="region of interest" description="Disordered" evidence="1">
    <location>
        <begin position="1"/>
        <end position="50"/>
    </location>
</feature>
<proteinExistence type="predicted"/>
<name>A0A5P1EMJ2_ASPOF</name>
<feature type="compositionally biased region" description="Polar residues" evidence="1">
    <location>
        <begin position="1"/>
        <end position="10"/>
    </location>
</feature>